<proteinExistence type="inferred from homology"/>
<evidence type="ECO:0000313" key="7">
    <source>
        <dbReference type="EMBL" id="TKW60518.1"/>
    </source>
</evidence>
<dbReference type="GO" id="GO:1990904">
    <property type="term" value="C:ribonucleoprotein complex"/>
    <property type="evidence" value="ECO:0007669"/>
    <property type="project" value="UniProtKB-KW"/>
</dbReference>
<dbReference type="InterPro" id="IPR035980">
    <property type="entry name" value="Ribosomal_bS6_sf"/>
</dbReference>
<keyword evidence="6" id="KW-0694">RNA-binding</keyword>
<dbReference type="PANTHER" id="PTHR21011">
    <property type="entry name" value="MITOCHONDRIAL 28S RIBOSOMAL PROTEIN S6"/>
    <property type="match status" value="1"/>
</dbReference>
<evidence type="ECO:0000256" key="6">
    <source>
        <dbReference type="HAMAP-Rule" id="MF_00360"/>
    </source>
</evidence>
<dbReference type="HAMAP" id="MF_00360">
    <property type="entry name" value="Ribosomal_bS6"/>
    <property type="match status" value="1"/>
</dbReference>
<dbReference type="GO" id="GO:0070181">
    <property type="term" value="F:small ribosomal subunit rRNA binding"/>
    <property type="evidence" value="ECO:0007669"/>
    <property type="project" value="TreeGrafter"/>
</dbReference>
<name>A0A6N4QYK1_BLAVI</name>
<dbReference type="GO" id="GO:0005840">
    <property type="term" value="C:ribosome"/>
    <property type="evidence" value="ECO:0007669"/>
    <property type="project" value="UniProtKB-KW"/>
</dbReference>
<comment type="caution">
    <text evidence="7">The sequence shown here is derived from an EMBL/GenBank/DDBJ whole genome shotgun (WGS) entry which is preliminary data.</text>
</comment>
<evidence type="ECO:0000256" key="3">
    <source>
        <dbReference type="ARBA" id="ARBA00023274"/>
    </source>
</evidence>
<dbReference type="EMBL" id="VAFM01000002">
    <property type="protein sequence ID" value="TKW60518.1"/>
    <property type="molecule type" value="Genomic_DNA"/>
</dbReference>
<dbReference type="NCBIfam" id="TIGR00166">
    <property type="entry name" value="S6"/>
    <property type="match status" value="1"/>
</dbReference>
<dbReference type="PANTHER" id="PTHR21011:SF1">
    <property type="entry name" value="SMALL RIBOSOMAL SUBUNIT PROTEIN BS6M"/>
    <property type="match status" value="1"/>
</dbReference>
<dbReference type="InterPro" id="IPR020814">
    <property type="entry name" value="Ribosomal_S6_plastid/chlpt"/>
</dbReference>
<evidence type="ECO:0000256" key="5">
    <source>
        <dbReference type="ARBA" id="ARBA00035294"/>
    </source>
</evidence>
<comment type="similarity">
    <text evidence="1 6">Belongs to the bacterial ribosomal protein bS6 family.</text>
</comment>
<comment type="function">
    <text evidence="4 6">Binds together with bS18 to 16S ribosomal RNA.</text>
</comment>
<dbReference type="GO" id="GO:0003735">
    <property type="term" value="F:structural constituent of ribosome"/>
    <property type="evidence" value="ECO:0007669"/>
    <property type="project" value="InterPro"/>
</dbReference>
<dbReference type="Pfam" id="PF01250">
    <property type="entry name" value="Ribosomal_S6"/>
    <property type="match status" value="1"/>
</dbReference>
<evidence type="ECO:0000256" key="4">
    <source>
        <dbReference type="ARBA" id="ARBA00035104"/>
    </source>
</evidence>
<protein>
    <recommendedName>
        <fullName evidence="5 6">Small ribosomal subunit protein bS6</fullName>
    </recommendedName>
</protein>
<evidence type="ECO:0000256" key="1">
    <source>
        <dbReference type="ARBA" id="ARBA00009512"/>
    </source>
</evidence>
<dbReference type="CDD" id="cd00473">
    <property type="entry name" value="bS6"/>
    <property type="match status" value="1"/>
</dbReference>
<sequence>MHAMAFYELTYIIRPDVPTTQVEVVAGKVADLVKKHKGKVVKTEQWGLRTLSYPIKKHRKGYYTMSGLSLSGQEAINDIEYQLKLADDVIRFMTIKVDDISKEPSAMLKAKNRMDDAEAGASA</sequence>
<dbReference type="SUPFAM" id="SSF54995">
    <property type="entry name" value="Ribosomal protein S6"/>
    <property type="match status" value="1"/>
</dbReference>
<dbReference type="GO" id="GO:0005737">
    <property type="term" value="C:cytoplasm"/>
    <property type="evidence" value="ECO:0007669"/>
    <property type="project" value="UniProtKB-ARBA"/>
</dbReference>
<dbReference type="Proteomes" id="UP000320948">
    <property type="component" value="Unassembled WGS sequence"/>
</dbReference>
<dbReference type="InterPro" id="IPR014717">
    <property type="entry name" value="Transl_elong_EF1B/ribsomal_bS6"/>
</dbReference>
<reference evidence="7 8" key="1">
    <citation type="journal article" date="2017" name="Nat. Commun.">
        <title>In situ click chemistry generation of cyclooxygenase-2 inhibitors.</title>
        <authorList>
            <person name="Bhardwaj A."/>
            <person name="Kaur J."/>
            <person name="Wuest M."/>
            <person name="Wuest F."/>
        </authorList>
    </citation>
    <scope>NUCLEOTIDE SEQUENCE [LARGE SCALE GENOMIC DNA]</scope>
    <source>
        <strain evidence="7">S2_018_000_R2_106</strain>
    </source>
</reference>
<accession>A0A6N4QYK1</accession>
<keyword evidence="6" id="KW-0699">rRNA-binding</keyword>
<dbReference type="Gene3D" id="3.30.70.60">
    <property type="match status" value="1"/>
</dbReference>
<keyword evidence="2 6" id="KW-0689">Ribosomal protein</keyword>
<organism evidence="7 8">
    <name type="scientific">Blastochloris viridis</name>
    <name type="common">Rhodopseudomonas viridis</name>
    <dbReference type="NCBI Taxonomy" id="1079"/>
    <lineage>
        <taxon>Bacteria</taxon>
        <taxon>Pseudomonadati</taxon>
        <taxon>Pseudomonadota</taxon>
        <taxon>Alphaproteobacteria</taxon>
        <taxon>Hyphomicrobiales</taxon>
        <taxon>Blastochloridaceae</taxon>
        <taxon>Blastochloris</taxon>
    </lineage>
</organism>
<dbReference type="InterPro" id="IPR000529">
    <property type="entry name" value="Ribosomal_bS6"/>
</dbReference>
<gene>
    <name evidence="6" type="primary">rpsF</name>
    <name evidence="7" type="ORF">DI628_06335</name>
</gene>
<keyword evidence="3 6" id="KW-0687">Ribonucleoprotein</keyword>
<dbReference type="AlphaFoldDB" id="A0A6N4QYK1"/>
<dbReference type="GO" id="GO:0006412">
    <property type="term" value="P:translation"/>
    <property type="evidence" value="ECO:0007669"/>
    <property type="project" value="UniProtKB-UniRule"/>
</dbReference>
<evidence type="ECO:0000313" key="8">
    <source>
        <dbReference type="Proteomes" id="UP000320948"/>
    </source>
</evidence>
<evidence type="ECO:0000256" key="2">
    <source>
        <dbReference type="ARBA" id="ARBA00022980"/>
    </source>
</evidence>